<evidence type="ECO:0000256" key="2">
    <source>
        <dbReference type="ARBA" id="ARBA00009904"/>
    </source>
</evidence>
<feature type="transmembrane region" description="Helical" evidence="8">
    <location>
        <begin position="393"/>
        <end position="414"/>
    </location>
</feature>
<dbReference type="GO" id="GO:0016471">
    <property type="term" value="C:vacuolar proton-transporting V-type ATPase complex"/>
    <property type="evidence" value="ECO:0007669"/>
    <property type="project" value="TreeGrafter"/>
</dbReference>
<evidence type="ECO:0000256" key="7">
    <source>
        <dbReference type="ARBA" id="ARBA00023136"/>
    </source>
</evidence>
<evidence type="ECO:0000256" key="8">
    <source>
        <dbReference type="SAM" id="Phobius"/>
    </source>
</evidence>
<feature type="transmembrane region" description="Helical" evidence="8">
    <location>
        <begin position="444"/>
        <end position="465"/>
    </location>
</feature>
<dbReference type="KEGG" id="cfem:HCR03_01995"/>
<feature type="transmembrane region" description="Helical" evidence="8">
    <location>
        <begin position="352"/>
        <end position="381"/>
    </location>
</feature>
<reference evidence="9 10" key="1">
    <citation type="submission" date="2020-08" db="EMBL/GenBank/DDBJ databases">
        <title>The isolate Caproiciproducens sp. 7D4C2 produces n-caproate at mildly acidic conditions from hexoses: genome and rBOX comparison with related strains and chain-elongating bacteria.</title>
        <authorList>
            <person name="Esquivel-Elizondo S."/>
            <person name="Bagci C."/>
            <person name="Temovska M."/>
            <person name="Jeon B.S."/>
            <person name="Bessarab I."/>
            <person name="Williams R.B.H."/>
            <person name="Huson D.H."/>
            <person name="Angenent L.T."/>
        </authorList>
    </citation>
    <scope>NUCLEOTIDE SEQUENCE [LARGE SCALE GENOMIC DNA]</scope>
    <source>
        <strain evidence="9 10">7D4C2</strain>
    </source>
</reference>
<feature type="transmembrane region" description="Helical" evidence="8">
    <location>
        <begin position="596"/>
        <end position="622"/>
    </location>
</feature>
<evidence type="ECO:0000256" key="1">
    <source>
        <dbReference type="ARBA" id="ARBA00004141"/>
    </source>
</evidence>
<dbReference type="PANTHER" id="PTHR11629">
    <property type="entry name" value="VACUOLAR PROTON ATPASES"/>
    <property type="match status" value="1"/>
</dbReference>
<dbReference type="GO" id="GO:0007035">
    <property type="term" value="P:vacuolar acidification"/>
    <property type="evidence" value="ECO:0007669"/>
    <property type="project" value="TreeGrafter"/>
</dbReference>
<dbReference type="AlphaFoldDB" id="A0A7G8TBW7"/>
<evidence type="ECO:0000256" key="4">
    <source>
        <dbReference type="ARBA" id="ARBA00022692"/>
    </source>
</evidence>
<comment type="subcellular location">
    <subcellularLocation>
        <location evidence="1">Membrane</location>
        <topology evidence="1">Multi-pass membrane protein</topology>
    </subcellularLocation>
</comment>
<proteinExistence type="inferred from homology"/>
<dbReference type="PANTHER" id="PTHR11629:SF63">
    <property type="entry name" value="V-TYPE PROTON ATPASE SUBUNIT A"/>
    <property type="match status" value="1"/>
</dbReference>
<dbReference type="RefSeq" id="WP_187036447.1">
    <property type="nucleotide sequence ID" value="NZ_CP060286.1"/>
</dbReference>
<evidence type="ECO:0000256" key="5">
    <source>
        <dbReference type="ARBA" id="ARBA00022989"/>
    </source>
</evidence>
<evidence type="ECO:0000313" key="10">
    <source>
        <dbReference type="Proteomes" id="UP000515909"/>
    </source>
</evidence>
<protein>
    <submittedName>
        <fullName evidence="9">ATPase</fullName>
    </submittedName>
</protein>
<dbReference type="Pfam" id="PF01496">
    <property type="entry name" value="V_ATPase_I"/>
    <property type="match status" value="1"/>
</dbReference>
<evidence type="ECO:0000256" key="6">
    <source>
        <dbReference type="ARBA" id="ARBA00023065"/>
    </source>
</evidence>
<keyword evidence="4 8" id="KW-0812">Transmembrane</keyword>
<gene>
    <name evidence="9" type="ORF">HCR03_01995</name>
</gene>
<keyword evidence="3" id="KW-0813">Transport</keyword>
<comment type="similarity">
    <text evidence="2">Belongs to the V-ATPase 116 kDa subunit family.</text>
</comment>
<feature type="transmembrane region" description="Helical" evidence="8">
    <location>
        <begin position="569"/>
        <end position="590"/>
    </location>
</feature>
<dbReference type="GO" id="GO:0046961">
    <property type="term" value="F:proton-transporting ATPase activity, rotational mechanism"/>
    <property type="evidence" value="ECO:0007669"/>
    <property type="project" value="InterPro"/>
</dbReference>
<keyword evidence="5 8" id="KW-1133">Transmembrane helix</keyword>
<keyword evidence="7 8" id="KW-0472">Membrane</keyword>
<dbReference type="GO" id="GO:0033179">
    <property type="term" value="C:proton-transporting V-type ATPase, V0 domain"/>
    <property type="evidence" value="ECO:0007669"/>
    <property type="project" value="InterPro"/>
</dbReference>
<keyword evidence="6" id="KW-0406">Ion transport</keyword>
<dbReference type="InterPro" id="IPR002490">
    <property type="entry name" value="V-ATPase_116kDa_su"/>
</dbReference>
<evidence type="ECO:0000313" key="9">
    <source>
        <dbReference type="EMBL" id="QNK41108.1"/>
    </source>
</evidence>
<organism evidence="9 10">
    <name type="scientific">Caproicibacter fermentans</name>
    <dbReference type="NCBI Taxonomy" id="2576756"/>
    <lineage>
        <taxon>Bacteria</taxon>
        <taxon>Bacillati</taxon>
        <taxon>Bacillota</taxon>
        <taxon>Clostridia</taxon>
        <taxon>Eubacteriales</taxon>
        <taxon>Acutalibacteraceae</taxon>
        <taxon>Caproicibacter</taxon>
    </lineage>
</organism>
<dbReference type="GO" id="GO:0051117">
    <property type="term" value="F:ATPase binding"/>
    <property type="evidence" value="ECO:0007669"/>
    <property type="project" value="TreeGrafter"/>
</dbReference>
<name>A0A7G8TBW7_9FIRM</name>
<sequence length="650" mass="74573">MAVVKIKILNVIGRMSELDEVTTMLGKSGIFHPDNALAFYSDTSEFIPLNDENPYTDALHTLEDTLKTIDRHVDLLSVRMVDKIAPSVKNWRSYVKSFSSSVDDLIKKRNEIDRQISEDIREIEKVRHFSGLDLNLDDLRDCKFIRIRFGSLPVESYEKLSSYENNPYVVFFPGSRDEERYWGMYCAPIDRIAEVDRIFSGLYFERTRLHELTGTMKTALSQLTAKRDDEANQKAEINRQIDALWNKEKQMVQNVYSWLSEEYVYYNIRRYAARYGDNFILTGWIPADRENQIQAQMNELETVKCTFDRAEEPEVLMHSPPVELNNKKLFRPFEYFVEIYGLPSYDEIDPTILVAITYFFLFGIMFADLGQGICVAAAGYIMWKKMKMKLGRILIPCGISSSFFGVLFGSFFGFEHFLDPLYHSLFGLSEKPISVMEPETTNMIILFSVALGISLVLIAILINIYSSLRRKNYTNALFGPNGVAGLIFYASIVFGFGGQILLGIKIVTLPYVLCLIVLPLISMFFREILGGLAEARPNWKPEKWSDFLMQNFFEVFEFLLSFLTNTMSFIRVGAFVLVHAGMMMVVFMLAEMFSGMGFAVVVLVGNIFVIALEGLLVGIQALRLEFYEMFSRFFDGEGRPFLPVVVRQET</sequence>
<accession>A0A7G8TBW7</accession>
<dbReference type="Proteomes" id="UP000515909">
    <property type="component" value="Chromosome"/>
</dbReference>
<feature type="transmembrane region" description="Helical" evidence="8">
    <location>
        <begin position="477"/>
        <end position="496"/>
    </location>
</feature>
<evidence type="ECO:0000256" key="3">
    <source>
        <dbReference type="ARBA" id="ARBA00022448"/>
    </source>
</evidence>
<dbReference type="EMBL" id="CP060286">
    <property type="protein sequence ID" value="QNK41108.1"/>
    <property type="molecule type" value="Genomic_DNA"/>
</dbReference>
<feature type="transmembrane region" description="Helical" evidence="8">
    <location>
        <begin position="502"/>
        <end position="525"/>
    </location>
</feature>